<feature type="compositionally biased region" description="Low complexity" evidence="4">
    <location>
        <begin position="13"/>
        <end position="22"/>
    </location>
</feature>
<feature type="domain" description="NOT2/NOT3/NOT5 C-terminal" evidence="5">
    <location>
        <begin position="460"/>
        <end position="533"/>
    </location>
</feature>
<dbReference type="STRING" id="1561998.A0A1I7UYG4"/>
<evidence type="ECO:0000256" key="1">
    <source>
        <dbReference type="ARBA" id="ARBA00007682"/>
    </source>
</evidence>
<reference evidence="7" key="1">
    <citation type="submission" date="2016-11" db="UniProtKB">
        <authorList>
            <consortium name="WormBaseParasite"/>
        </authorList>
    </citation>
    <scope>IDENTIFICATION</scope>
</reference>
<dbReference type="GO" id="GO:0006355">
    <property type="term" value="P:regulation of DNA-templated transcription"/>
    <property type="evidence" value="ECO:0007669"/>
    <property type="project" value="InterPro"/>
</dbReference>
<feature type="compositionally biased region" description="Basic and acidic residues" evidence="4">
    <location>
        <begin position="126"/>
        <end position="137"/>
    </location>
</feature>
<keyword evidence="6" id="KW-1185">Reference proteome</keyword>
<feature type="compositionally biased region" description="Low complexity" evidence="4">
    <location>
        <begin position="50"/>
        <end position="66"/>
    </location>
</feature>
<dbReference type="WBParaSite" id="Csp11.Scaffold630.g20599.t1">
    <property type="protein sequence ID" value="Csp11.Scaffold630.g20599.t1"/>
    <property type="gene ID" value="Csp11.Scaffold630.g20599"/>
</dbReference>
<feature type="compositionally biased region" description="Low complexity" evidence="4">
    <location>
        <begin position="268"/>
        <end position="278"/>
    </location>
</feature>
<evidence type="ECO:0000256" key="4">
    <source>
        <dbReference type="SAM" id="MobiDB-lite"/>
    </source>
</evidence>
<dbReference type="Gene3D" id="2.30.30.1020">
    <property type="entry name" value="CCR4-NOT complex subunit 2/3/5, C-terminal domain"/>
    <property type="match status" value="1"/>
</dbReference>
<dbReference type="InterPro" id="IPR038635">
    <property type="entry name" value="CCR4-NOT_su2/3/5_C_sf"/>
</dbReference>
<dbReference type="GO" id="GO:2000036">
    <property type="term" value="P:regulation of stem cell population maintenance"/>
    <property type="evidence" value="ECO:0007669"/>
    <property type="project" value="UniProtKB-ARBA"/>
</dbReference>
<evidence type="ECO:0000256" key="3">
    <source>
        <dbReference type="ARBA" id="ARBA00023163"/>
    </source>
</evidence>
<keyword evidence="3" id="KW-0804">Transcription</keyword>
<protein>
    <submittedName>
        <fullName evidence="7">NOT2_3_5 domain-containing protein</fullName>
    </submittedName>
</protein>
<dbReference type="InterPro" id="IPR007282">
    <property type="entry name" value="NOT2/3/5_C"/>
</dbReference>
<dbReference type="eggNOG" id="KOG2151">
    <property type="taxonomic scope" value="Eukaryota"/>
</dbReference>
<dbReference type="InterPro" id="IPR040168">
    <property type="entry name" value="Not2/3/5"/>
</dbReference>
<evidence type="ECO:0000313" key="7">
    <source>
        <dbReference type="WBParaSite" id="Csp11.Scaffold630.g20599.t1"/>
    </source>
</evidence>
<evidence type="ECO:0000256" key="2">
    <source>
        <dbReference type="ARBA" id="ARBA00023015"/>
    </source>
</evidence>
<feature type="region of interest" description="Disordered" evidence="4">
    <location>
        <begin position="258"/>
        <end position="296"/>
    </location>
</feature>
<name>A0A1I7UYG4_9PELO</name>
<evidence type="ECO:0000259" key="5">
    <source>
        <dbReference type="Pfam" id="PF04153"/>
    </source>
</evidence>
<organism evidence="6 7">
    <name type="scientific">Caenorhabditis tropicalis</name>
    <dbReference type="NCBI Taxonomy" id="1561998"/>
    <lineage>
        <taxon>Eukaryota</taxon>
        <taxon>Metazoa</taxon>
        <taxon>Ecdysozoa</taxon>
        <taxon>Nematoda</taxon>
        <taxon>Chromadorea</taxon>
        <taxon>Rhabditida</taxon>
        <taxon>Rhabditina</taxon>
        <taxon>Rhabditomorpha</taxon>
        <taxon>Rhabditoidea</taxon>
        <taxon>Rhabditidae</taxon>
        <taxon>Peloderinae</taxon>
        <taxon>Caenorhabditis</taxon>
    </lineage>
</organism>
<feature type="region of interest" description="Disordered" evidence="4">
    <location>
        <begin position="705"/>
        <end position="738"/>
    </location>
</feature>
<feature type="compositionally biased region" description="Basic and acidic residues" evidence="4">
    <location>
        <begin position="279"/>
        <end position="290"/>
    </location>
</feature>
<dbReference type="Pfam" id="PF04153">
    <property type="entry name" value="NOT2_3_5_C"/>
    <property type="match status" value="1"/>
</dbReference>
<feature type="compositionally biased region" description="Polar residues" evidence="4">
    <location>
        <begin position="139"/>
        <end position="154"/>
    </location>
</feature>
<comment type="similarity">
    <text evidence="1">Belongs to the CNOT2/3/5 family.</text>
</comment>
<feature type="compositionally biased region" description="Polar residues" evidence="4">
    <location>
        <begin position="32"/>
        <end position="42"/>
    </location>
</feature>
<dbReference type="PANTHER" id="PTHR23326">
    <property type="entry name" value="CCR4 NOT-RELATED"/>
    <property type="match status" value="1"/>
</dbReference>
<proteinExistence type="inferred from homology"/>
<dbReference type="GO" id="GO:0030015">
    <property type="term" value="C:CCR4-NOT core complex"/>
    <property type="evidence" value="ECO:0007669"/>
    <property type="project" value="InterPro"/>
</dbReference>
<keyword evidence="2" id="KW-0805">Transcription regulation</keyword>
<feature type="compositionally biased region" description="Basic and acidic residues" evidence="4">
    <location>
        <begin position="174"/>
        <end position="185"/>
    </location>
</feature>
<feature type="compositionally biased region" description="Low complexity" evidence="4">
    <location>
        <begin position="705"/>
        <end position="729"/>
    </location>
</feature>
<evidence type="ECO:0000313" key="6">
    <source>
        <dbReference type="Proteomes" id="UP000095282"/>
    </source>
</evidence>
<sequence length="738" mass="81384">MVRRGRRGTGPLSNNTSSSSGSHENQWKPLRAQSSSADTSLAKSAKSCDSANSSPGSGLSTSPSNGKKGSGKTARSSSNWRTRGGGSGQNMVIDSKFIITSEDFPALPGVRGEKGGNSQSTPSKNVKKEKDSGKHINTDCPTTDDSGVSSTSRGHSPAELTERTSNRESNSSSKADKKVLDEKKPVAAPLMAADHKRKNGSPVKERPPRGNVKSSRITVQQVIGNNSTPKKKTINANAATTAPSFMKLSKVGQKIPERRGGQRLNNHSPQSASSGSPTSDDKENTPKKEIPSGILISPELNVDIAEKPVNEDPKGTSVLSELFQQKTYETSEFPNAIPSSRSIFHPADVPKIELGKKGEMSNIPPTMLTDQFGLAAMLPILDIVKNRSVQVDTDSLTKEQLREKSENEHIEMIAIGFDLNELSVPMKTHDPSTKPVWETFAGPYGNLPLLPPSMGLSHNQVPSVYYTARTLQSSFDMLTNIPEKFGLHELFYIFYNLPKEIWQLNAARELQYRGWRYNIKERLWVLKMLPKHNESDNYNASISAPQNPFTQPGPNQEDLMVGNFEIYDAEKARICSAELSLRRSDFEIPAWEQKTPDSYQKMVASVFPKEMLWGPREDRKNFSMIQGISGVLPNFNGRNNKLNNLSIPTPQQSSEQRRLLSFIDSPDVSSNFENPFGTLPPTTAAQEIGRQQLYVMIMQKMQMHQQQQQQLHQQEQQEASSSQPRASSSFPGSNFPGN</sequence>
<dbReference type="AlphaFoldDB" id="A0A1I7UYG4"/>
<dbReference type="Proteomes" id="UP000095282">
    <property type="component" value="Unplaced"/>
</dbReference>
<accession>A0A1I7UYG4</accession>
<feature type="region of interest" description="Disordered" evidence="4">
    <location>
        <begin position="1"/>
        <end position="218"/>
    </location>
</feature>